<keyword evidence="1" id="KW-0812">Transmembrane</keyword>
<comment type="caution">
    <text evidence="2">The sequence shown here is derived from an EMBL/GenBank/DDBJ whole genome shotgun (WGS) entry which is preliminary data.</text>
</comment>
<sequence>MTSFGGLHLIVILLIVPFIRQINKIYFHVLSVVSRVTQEEAEDEIKKLTLSQHLLETQDDSWVTQNQVKLIFYNKSKDINLNEKYTKNGNINQKGKENSYFSSKLSDTSLSIWKDMGLYIMISSISIGYLIFSIIIIQTQINTFTPFIDYFDFTVSTSVYTTSLISKLSITPERYLNLQSNSIPTQFTLLNFQQNQQISFFLQTISSDTSKIKSYITEMSKFLEQLNLDYGYDSNSSKIVITSEKYQSRLPYIQQLSILSEINHLLKDNLCYYSQEMLCQQQLQFDYFNTALMGALDILQKMQFNYQQFLNQYHQIIYSEQQNNTLLINAYYNSQDYKLLVMYGQELIFKTFNRLLQLLETFLSDEKESKKQLILNLFIGIGIPIMIMTILLVALEMILLKQKVRRVMLSLTFLPTFKFQDKIVLSLIKAILKI</sequence>
<dbReference type="AlphaFoldDB" id="A0A8S1T9G6"/>
<evidence type="ECO:0000313" key="3">
    <source>
        <dbReference type="Proteomes" id="UP000689195"/>
    </source>
</evidence>
<feature type="transmembrane region" description="Helical" evidence="1">
    <location>
        <begin position="373"/>
        <end position="400"/>
    </location>
</feature>
<feature type="transmembrane region" description="Helical" evidence="1">
    <location>
        <begin position="118"/>
        <end position="137"/>
    </location>
</feature>
<keyword evidence="3" id="KW-1185">Reference proteome</keyword>
<dbReference type="PANTHER" id="PTHR31600">
    <property type="entry name" value="TINY MACROCYSTS PROTEIN B-RELATED"/>
    <property type="match status" value="1"/>
</dbReference>
<evidence type="ECO:0000256" key="1">
    <source>
        <dbReference type="SAM" id="Phobius"/>
    </source>
</evidence>
<evidence type="ECO:0000313" key="2">
    <source>
        <dbReference type="EMBL" id="CAD8147844.1"/>
    </source>
</evidence>
<reference evidence="2" key="1">
    <citation type="submission" date="2021-01" db="EMBL/GenBank/DDBJ databases">
        <authorList>
            <consortium name="Genoscope - CEA"/>
            <person name="William W."/>
        </authorList>
    </citation>
    <scope>NUCLEOTIDE SEQUENCE</scope>
</reference>
<proteinExistence type="predicted"/>
<gene>
    <name evidence="2" type="ORF">PPENT_87.1.T0170170</name>
</gene>
<organism evidence="2 3">
    <name type="scientific">Paramecium pentaurelia</name>
    <dbReference type="NCBI Taxonomy" id="43138"/>
    <lineage>
        <taxon>Eukaryota</taxon>
        <taxon>Sar</taxon>
        <taxon>Alveolata</taxon>
        <taxon>Ciliophora</taxon>
        <taxon>Intramacronucleata</taxon>
        <taxon>Oligohymenophorea</taxon>
        <taxon>Peniculida</taxon>
        <taxon>Parameciidae</taxon>
        <taxon>Paramecium</taxon>
    </lineage>
</organism>
<protein>
    <recommendedName>
        <fullName evidence="4">Transmembrane protein</fullName>
    </recommendedName>
</protein>
<name>A0A8S1T9G6_9CILI</name>
<keyword evidence="1" id="KW-0472">Membrane</keyword>
<feature type="transmembrane region" description="Helical" evidence="1">
    <location>
        <begin position="6"/>
        <end position="22"/>
    </location>
</feature>
<dbReference type="InterPro" id="IPR052994">
    <property type="entry name" value="Tiny_macrocysts_regulators"/>
</dbReference>
<dbReference type="EMBL" id="CAJJDO010000017">
    <property type="protein sequence ID" value="CAD8147844.1"/>
    <property type="molecule type" value="Genomic_DNA"/>
</dbReference>
<dbReference type="OrthoDB" id="10444057at2759"/>
<evidence type="ECO:0008006" key="4">
    <source>
        <dbReference type="Google" id="ProtNLM"/>
    </source>
</evidence>
<keyword evidence="1" id="KW-1133">Transmembrane helix</keyword>
<accession>A0A8S1T9G6</accession>
<dbReference type="PANTHER" id="PTHR31600:SF2">
    <property type="entry name" value="GAMETE ENRICHED GENE 10 PROTEIN-RELATED"/>
    <property type="match status" value="1"/>
</dbReference>
<dbReference type="Proteomes" id="UP000689195">
    <property type="component" value="Unassembled WGS sequence"/>
</dbReference>